<dbReference type="Gene3D" id="6.10.250.690">
    <property type="match status" value="1"/>
</dbReference>
<evidence type="ECO:0000259" key="11">
    <source>
        <dbReference type="PROSITE" id="PS51755"/>
    </source>
</evidence>
<evidence type="ECO:0000259" key="10">
    <source>
        <dbReference type="PROSITE" id="PS50110"/>
    </source>
</evidence>
<feature type="DNA-binding region" description="OmpR/PhoB-type" evidence="9">
    <location>
        <begin position="124"/>
        <end position="218"/>
    </location>
</feature>
<dbReference type="SMART" id="SM00448">
    <property type="entry name" value="REC"/>
    <property type="match status" value="1"/>
</dbReference>
<dbReference type="InterPro" id="IPR001867">
    <property type="entry name" value="OmpR/PhoB-type_DNA-bd"/>
</dbReference>
<dbReference type="GO" id="GO:0000156">
    <property type="term" value="F:phosphorelay response regulator activity"/>
    <property type="evidence" value="ECO:0007669"/>
    <property type="project" value="TreeGrafter"/>
</dbReference>
<evidence type="ECO:0000256" key="6">
    <source>
        <dbReference type="ARBA" id="ARBA00023125"/>
    </source>
</evidence>
<dbReference type="Pfam" id="PF00072">
    <property type="entry name" value="Response_reg"/>
    <property type="match status" value="1"/>
</dbReference>
<keyword evidence="6 9" id="KW-0238">DNA-binding</keyword>
<dbReference type="Pfam" id="PF00486">
    <property type="entry name" value="Trans_reg_C"/>
    <property type="match status" value="1"/>
</dbReference>
<dbReference type="EMBL" id="MCRI01000003">
    <property type="protein sequence ID" value="ODN67768.1"/>
    <property type="molecule type" value="Genomic_DNA"/>
</dbReference>
<dbReference type="PROSITE" id="PS50110">
    <property type="entry name" value="RESPONSE_REGULATORY"/>
    <property type="match status" value="1"/>
</dbReference>
<protein>
    <submittedName>
        <fullName evidence="12">Transcriptional regulatory protein QseB</fullName>
    </submittedName>
</protein>
<dbReference type="InterPro" id="IPR039420">
    <property type="entry name" value="WalR-like"/>
</dbReference>
<dbReference type="SMART" id="SM00862">
    <property type="entry name" value="Trans_reg_C"/>
    <property type="match status" value="1"/>
</dbReference>
<dbReference type="GO" id="GO:0032993">
    <property type="term" value="C:protein-DNA complex"/>
    <property type="evidence" value="ECO:0007669"/>
    <property type="project" value="TreeGrafter"/>
</dbReference>
<gene>
    <name evidence="12" type="primary">qseB_1</name>
    <name evidence="12" type="ORF">A9E74_00604</name>
</gene>
<evidence type="ECO:0000256" key="2">
    <source>
        <dbReference type="ARBA" id="ARBA00022490"/>
    </source>
</evidence>
<evidence type="ECO:0000256" key="1">
    <source>
        <dbReference type="ARBA" id="ARBA00004496"/>
    </source>
</evidence>
<dbReference type="SUPFAM" id="SSF46894">
    <property type="entry name" value="C-terminal effector domain of the bipartite response regulators"/>
    <property type="match status" value="1"/>
</dbReference>
<comment type="subcellular location">
    <subcellularLocation>
        <location evidence="1">Cytoplasm</location>
    </subcellularLocation>
</comment>
<name>A0A1E3GUL6_9GAMM</name>
<dbReference type="CDD" id="cd17624">
    <property type="entry name" value="REC_OmpR_PmrA-like"/>
    <property type="match status" value="1"/>
</dbReference>
<dbReference type="Proteomes" id="UP000094379">
    <property type="component" value="Unassembled WGS sequence"/>
</dbReference>
<dbReference type="Gene3D" id="3.40.50.2300">
    <property type="match status" value="1"/>
</dbReference>
<dbReference type="CDD" id="cd00383">
    <property type="entry name" value="trans_reg_C"/>
    <property type="match status" value="1"/>
</dbReference>
<keyword evidence="4" id="KW-0902">Two-component regulatory system</keyword>
<dbReference type="GO" id="GO:0006355">
    <property type="term" value="P:regulation of DNA-templated transcription"/>
    <property type="evidence" value="ECO:0007669"/>
    <property type="project" value="InterPro"/>
</dbReference>
<feature type="modified residue" description="4-aspartylphosphate" evidence="8">
    <location>
        <position position="51"/>
    </location>
</feature>
<dbReference type="FunFam" id="3.40.50.2300:FF:000002">
    <property type="entry name" value="DNA-binding response regulator PhoP"/>
    <property type="match status" value="1"/>
</dbReference>
<comment type="caution">
    <text evidence="12">The sequence shown here is derived from an EMBL/GenBank/DDBJ whole genome shotgun (WGS) entry which is preliminary data.</text>
</comment>
<evidence type="ECO:0000256" key="3">
    <source>
        <dbReference type="ARBA" id="ARBA00022553"/>
    </source>
</evidence>
<accession>A0A1E3GUL6</accession>
<dbReference type="Gene3D" id="1.10.10.10">
    <property type="entry name" value="Winged helix-like DNA-binding domain superfamily/Winged helix DNA-binding domain"/>
    <property type="match status" value="1"/>
</dbReference>
<organism evidence="12 13">
    <name type="scientific">Methylophaga muralis</name>
    <dbReference type="NCBI Taxonomy" id="291169"/>
    <lineage>
        <taxon>Bacteria</taxon>
        <taxon>Pseudomonadati</taxon>
        <taxon>Pseudomonadota</taxon>
        <taxon>Gammaproteobacteria</taxon>
        <taxon>Thiotrichales</taxon>
        <taxon>Piscirickettsiaceae</taxon>
        <taxon>Methylophaga</taxon>
    </lineage>
</organism>
<dbReference type="PATRIC" id="fig|291169.3.peg.606"/>
<keyword evidence="3 8" id="KW-0597">Phosphoprotein</keyword>
<feature type="domain" description="OmpR/PhoB-type" evidence="11">
    <location>
        <begin position="124"/>
        <end position="218"/>
    </location>
</feature>
<dbReference type="STRING" id="291169.A9E74_00604"/>
<dbReference type="InterPro" id="IPR016032">
    <property type="entry name" value="Sig_transdc_resp-reg_C-effctor"/>
</dbReference>
<dbReference type="InterPro" id="IPR001789">
    <property type="entry name" value="Sig_transdc_resp-reg_receiver"/>
</dbReference>
<keyword evidence="5" id="KW-0805">Transcription regulation</keyword>
<feature type="domain" description="Response regulatory" evidence="10">
    <location>
        <begin position="2"/>
        <end position="116"/>
    </location>
</feature>
<evidence type="ECO:0000313" key="12">
    <source>
        <dbReference type="EMBL" id="ODN67768.1"/>
    </source>
</evidence>
<proteinExistence type="predicted"/>
<evidence type="ECO:0000313" key="13">
    <source>
        <dbReference type="Proteomes" id="UP000094379"/>
    </source>
</evidence>
<dbReference type="RefSeq" id="WP_069295147.1">
    <property type="nucleotide sequence ID" value="NZ_MCRI01000003.1"/>
</dbReference>
<evidence type="ECO:0000256" key="4">
    <source>
        <dbReference type="ARBA" id="ARBA00023012"/>
    </source>
</evidence>
<sequence>MYVLIVEDDALMGEGIQTGLNALGIQAEWVMNAGGAETAMSTASFDAVILDLGLPDEDGMQLLNRWRERGDNVPVLILTARDAVPDRVSGLQAGADDYMSKPFDLTELAARLHSLSRRAAGRATQAIQHGSLQFDPSTLQVTLNNKTLTLSRREITVLETLLQQPGRVVTAAQLQDRLYGWAEGIESNAVAVHIHNLRRKLGDDWIETVRGVGYRLGAVNESG</sequence>
<keyword evidence="13" id="KW-1185">Reference proteome</keyword>
<dbReference type="PANTHER" id="PTHR48111">
    <property type="entry name" value="REGULATOR OF RPOS"/>
    <property type="match status" value="1"/>
</dbReference>
<keyword evidence="7" id="KW-0804">Transcription</keyword>
<dbReference type="PROSITE" id="PS51755">
    <property type="entry name" value="OMPR_PHOB"/>
    <property type="match status" value="1"/>
</dbReference>
<dbReference type="GO" id="GO:0005829">
    <property type="term" value="C:cytosol"/>
    <property type="evidence" value="ECO:0007669"/>
    <property type="project" value="TreeGrafter"/>
</dbReference>
<dbReference type="SUPFAM" id="SSF52172">
    <property type="entry name" value="CheY-like"/>
    <property type="match status" value="1"/>
</dbReference>
<reference evidence="12 13" key="1">
    <citation type="submission" date="2016-07" db="EMBL/GenBank/DDBJ databases">
        <title>Draft Genome Sequence of Methylophaga muralis Bur 1.</title>
        <authorList>
            <person name="Vasilenko O.V."/>
            <person name="Doronina N.V."/>
            <person name="Shmareva M.N."/>
            <person name="Tarlachkov S.V."/>
            <person name="Mustakhimov I."/>
            <person name="Trotsenko Y.A."/>
        </authorList>
    </citation>
    <scope>NUCLEOTIDE SEQUENCE [LARGE SCALE GENOMIC DNA]</scope>
    <source>
        <strain evidence="12 13">Bur 1</strain>
    </source>
</reference>
<dbReference type="InterPro" id="IPR011006">
    <property type="entry name" value="CheY-like_superfamily"/>
</dbReference>
<dbReference type="InterPro" id="IPR036388">
    <property type="entry name" value="WH-like_DNA-bd_sf"/>
</dbReference>
<evidence type="ECO:0000256" key="5">
    <source>
        <dbReference type="ARBA" id="ARBA00023015"/>
    </source>
</evidence>
<dbReference type="AlphaFoldDB" id="A0A1E3GUL6"/>
<dbReference type="PANTHER" id="PTHR48111:SF35">
    <property type="entry name" value="TRANSCRIPTIONAL REGULATORY PROTEIN QSEB"/>
    <property type="match status" value="1"/>
</dbReference>
<dbReference type="GO" id="GO:0000976">
    <property type="term" value="F:transcription cis-regulatory region binding"/>
    <property type="evidence" value="ECO:0007669"/>
    <property type="project" value="TreeGrafter"/>
</dbReference>
<keyword evidence="2" id="KW-0963">Cytoplasm</keyword>
<evidence type="ECO:0000256" key="7">
    <source>
        <dbReference type="ARBA" id="ARBA00023163"/>
    </source>
</evidence>
<evidence type="ECO:0000256" key="8">
    <source>
        <dbReference type="PROSITE-ProRule" id="PRU00169"/>
    </source>
</evidence>
<evidence type="ECO:0000256" key="9">
    <source>
        <dbReference type="PROSITE-ProRule" id="PRU01091"/>
    </source>
</evidence>